<proteinExistence type="predicted"/>
<dbReference type="InterPro" id="IPR025351">
    <property type="entry name" value="Pvc16_N"/>
</dbReference>
<accession>A0ABS3Z5Q6</accession>
<protein>
    <submittedName>
        <fullName evidence="2">DUF4255 domain-containing protein</fullName>
    </submittedName>
</protein>
<organism evidence="2 3">
    <name type="scientific">Niastella soli</name>
    <dbReference type="NCBI Taxonomy" id="2821487"/>
    <lineage>
        <taxon>Bacteria</taxon>
        <taxon>Pseudomonadati</taxon>
        <taxon>Bacteroidota</taxon>
        <taxon>Chitinophagia</taxon>
        <taxon>Chitinophagales</taxon>
        <taxon>Chitinophagaceae</taxon>
        <taxon>Niastella</taxon>
    </lineage>
</organism>
<comment type="caution">
    <text evidence="2">The sequence shown here is derived from an EMBL/GenBank/DDBJ whole genome shotgun (WGS) entry which is preliminary data.</text>
</comment>
<reference evidence="2 3" key="1">
    <citation type="submission" date="2021-03" db="EMBL/GenBank/DDBJ databases">
        <title>Assistant Professor.</title>
        <authorList>
            <person name="Huq M.A."/>
        </authorList>
    </citation>
    <scope>NUCLEOTIDE SEQUENCE [LARGE SCALE GENOMIC DNA]</scope>
    <source>
        <strain evidence="2 3">MAH-29</strain>
    </source>
</reference>
<dbReference type="Pfam" id="PF14065">
    <property type="entry name" value="Pvc16_N"/>
    <property type="match status" value="1"/>
</dbReference>
<sequence length="437" mass="47085">MSTALAIASVTHVLKDLLNNKLIDHDITGSLGGNVTITALPPDKIDVTTATESQLNLFMYQATPNQGWRNAGLPSLNTQGDRINNPPLALDLHYLLTAYGAEELHAEILLGYGMQLFHETPVLTRNAIRKSLTDPPVSVPGGGLPPTLRAISTSELADQVEQIKITPEILNTEEISKLWTAFGARYRPNAAYKVSVVLIESRKSTRPALPVQTRNIYVFPFKRPVIEKISSQAMPGSPVVENQKILATYSLILTGENLKGENTFVDIDGMEVAPAINEVTDSEIHVALPTGLQAGIHGVQVMHKILMGSPPLRQLVSSNVQAFVLNPTVEVLAVTPVSGDQTRSATISLKVTPAIAPMQRMVLFLNEYQSTRATPLAYSFQVPVVSLLSPPAPAEIINIGITGVAAGIYLVRLQVDGAESPLQVDAAHNYNAPQVTI</sequence>
<feature type="domain" description="Pvc16 N-terminal" evidence="1">
    <location>
        <begin position="10"/>
        <end position="212"/>
    </location>
</feature>
<dbReference type="RefSeq" id="WP_209145111.1">
    <property type="nucleotide sequence ID" value="NZ_JAGHKO010000024.1"/>
</dbReference>
<dbReference type="EMBL" id="JAGHKO010000024">
    <property type="protein sequence ID" value="MBO9205494.1"/>
    <property type="molecule type" value="Genomic_DNA"/>
</dbReference>
<evidence type="ECO:0000259" key="1">
    <source>
        <dbReference type="Pfam" id="PF14065"/>
    </source>
</evidence>
<dbReference type="Proteomes" id="UP000677244">
    <property type="component" value="Unassembled WGS sequence"/>
</dbReference>
<gene>
    <name evidence="2" type="ORF">J7I42_34710</name>
</gene>
<keyword evidence="3" id="KW-1185">Reference proteome</keyword>
<evidence type="ECO:0000313" key="3">
    <source>
        <dbReference type="Proteomes" id="UP000677244"/>
    </source>
</evidence>
<evidence type="ECO:0000313" key="2">
    <source>
        <dbReference type="EMBL" id="MBO9205494.1"/>
    </source>
</evidence>
<name>A0ABS3Z5Q6_9BACT</name>